<evidence type="ECO:0000256" key="1">
    <source>
        <dbReference type="SAM" id="Phobius"/>
    </source>
</evidence>
<keyword evidence="1" id="KW-0472">Membrane</keyword>
<evidence type="ECO:0000313" key="3">
    <source>
        <dbReference type="EMBL" id="PTM53208.1"/>
    </source>
</evidence>
<organism evidence="3 4">
    <name type="scientific">Desmospora activa DSM 45169</name>
    <dbReference type="NCBI Taxonomy" id="1121389"/>
    <lineage>
        <taxon>Bacteria</taxon>
        <taxon>Bacillati</taxon>
        <taxon>Bacillota</taxon>
        <taxon>Bacilli</taxon>
        <taxon>Bacillales</taxon>
        <taxon>Thermoactinomycetaceae</taxon>
        <taxon>Desmospora</taxon>
    </lineage>
</organism>
<keyword evidence="1" id="KW-1133">Transmembrane helix</keyword>
<sequence>MLILLTASAYAFARFQGGHVPWFLFYVLLVMLVYAALVRLFSLSGIEIIRHFSTDRITQGERLRIQVFYRLQRPFPLSWLLVRHHGGGTVYLDQDRHVDFPGWKRQGLFESYSVRLPRGRHHFGEVEVSSGDLFGFVEKRITLPETKEVLVYPRIRPIRSWSTVNERNTGQSLSTLHIAEDVAAVVGVRDYSNRDRLSRIHWKASARGRGLKVKEFEQRITNDFLFVLDCWKGDGQTTASVSFERAVSLTASLIHHALERRFSAGLLTTGQLPGQFPLGRGQEHLLRLCEHLAEVKKDGDRPLKEPIAQQTPYLSRGMTVVVITTQLEEELQQAIMYLSHVGIRVECCWVSNGEPPTAVETACYAQLRRWGVRCVSVTHDDFDQIFRGGDFHGMDAATGK</sequence>
<dbReference type="InterPro" id="IPR002881">
    <property type="entry name" value="DUF58"/>
</dbReference>
<feature type="domain" description="DUF58" evidence="2">
    <location>
        <begin position="188"/>
        <end position="337"/>
    </location>
</feature>
<dbReference type="PANTHER" id="PTHR34351">
    <property type="entry name" value="SLR1927 PROTEIN-RELATED"/>
    <property type="match status" value="1"/>
</dbReference>
<dbReference type="AlphaFoldDB" id="A0A2T4Z0E0"/>
<protein>
    <submittedName>
        <fullName evidence="3">Uncharacterized protein (DUF58 family)</fullName>
    </submittedName>
</protein>
<evidence type="ECO:0000259" key="2">
    <source>
        <dbReference type="Pfam" id="PF01882"/>
    </source>
</evidence>
<comment type="caution">
    <text evidence="3">The sequence shown here is derived from an EMBL/GenBank/DDBJ whole genome shotgun (WGS) entry which is preliminary data.</text>
</comment>
<dbReference type="PANTHER" id="PTHR34351:SF2">
    <property type="entry name" value="DUF58 DOMAIN-CONTAINING PROTEIN"/>
    <property type="match status" value="1"/>
</dbReference>
<keyword evidence="1" id="KW-0812">Transmembrane</keyword>
<feature type="transmembrane region" description="Helical" evidence="1">
    <location>
        <begin position="23"/>
        <end position="41"/>
    </location>
</feature>
<keyword evidence="4" id="KW-1185">Reference proteome</keyword>
<accession>A0A2T4Z0E0</accession>
<dbReference type="Pfam" id="PF01882">
    <property type="entry name" value="DUF58"/>
    <property type="match status" value="1"/>
</dbReference>
<gene>
    <name evidence="3" type="ORF">C8J48_3519</name>
</gene>
<proteinExistence type="predicted"/>
<reference evidence="3 4" key="1">
    <citation type="submission" date="2018-04" db="EMBL/GenBank/DDBJ databases">
        <title>Genomic Encyclopedia of Archaeal and Bacterial Type Strains, Phase II (KMG-II): from individual species to whole genera.</title>
        <authorList>
            <person name="Goeker M."/>
        </authorList>
    </citation>
    <scope>NUCLEOTIDE SEQUENCE [LARGE SCALE GENOMIC DNA]</scope>
    <source>
        <strain evidence="3 4">DSM 45169</strain>
    </source>
</reference>
<dbReference type="Proteomes" id="UP000241639">
    <property type="component" value="Unassembled WGS sequence"/>
</dbReference>
<dbReference type="EMBL" id="PZZP01000004">
    <property type="protein sequence ID" value="PTM53208.1"/>
    <property type="molecule type" value="Genomic_DNA"/>
</dbReference>
<name>A0A2T4Z0E0_9BACL</name>
<evidence type="ECO:0000313" key="4">
    <source>
        <dbReference type="Proteomes" id="UP000241639"/>
    </source>
</evidence>